<dbReference type="PANTHER" id="PTHR45623">
    <property type="entry name" value="CHROMODOMAIN-HELICASE-DNA-BINDING PROTEIN 3-RELATED-RELATED"/>
    <property type="match status" value="1"/>
</dbReference>
<comment type="caution">
    <text evidence="15">The sequence shown here is derived from an EMBL/GenBank/DDBJ whole genome shotgun (WGS) entry which is preliminary data.</text>
</comment>
<dbReference type="CDD" id="cd18659">
    <property type="entry name" value="CD2_tandem"/>
    <property type="match status" value="1"/>
</dbReference>
<evidence type="ECO:0000256" key="11">
    <source>
        <dbReference type="SAM" id="MobiDB-lite"/>
    </source>
</evidence>
<accession>A0AAW1R515</accession>
<feature type="compositionally biased region" description="Basic and acidic residues" evidence="11">
    <location>
        <begin position="9"/>
        <end position="21"/>
    </location>
</feature>
<keyword evidence="4" id="KW-0547">Nucleotide-binding</keyword>
<dbReference type="GO" id="GO:0005634">
    <property type="term" value="C:nucleus"/>
    <property type="evidence" value="ECO:0007669"/>
    <property type="project" value="UniProtKB-SubCell"/>
</dbReference>
<dbReference type="InterPro" id="IPR000330">
    <property type="entry name" value="SNF2_N"/>
</dbReference>
<feature type="compositionally biased region" description="Basic and acidic residues" evidence="11">
    <location>
        <begin position="259"/>
        <end position="268"/>
    </location>
</feature>
<dbReference type="FunFam" id="3.40.50.300:FF:000130">
    <property type="entry name" value="Chromodomain-helicase-DNA-binding protein 2 isoform 1"/>
    <property type="match status" value="1"/>
</dbReference>
<feature type="region of interest" description="Disordered" evidence="11">
    <location>
        <begin position="1106"/>
        <end position="1192"/>
    </location>
</feature>
<dbReference type="InterPro" id="IPR056302">
    <property type="entry name" value="CHD1-2/Hrp3_HTH"/>
</dbReference>
<feature type="compositionally biased region" description="Gly residues" evidence="11">
    <location>
        <begin position="1583"/>
        <end position="1592"/>
    </location>
</feature>
<dbReference type="InterPro" id="IPR023780">
    <property type="entry name" value="Chromo_domain"/>
</dbReference>
<keyword evidence="5" id="KW-0378">Hydrolase</keyword>
<feature type="compositionally biased region" description="Basic and acidic residues" evidence="11">
    <location>
        <begin position="1179"/>
        <end position="1192"/>
    </location>
</feature>
<evidence type="ECO:0000259" key="13">
    <source>
        <dbReference type="PROSITE" id="PS51192"/>
    </source>
</evidence>
<dbReference type="Gene3D" id="1.10.10.60">
    <property type="entry name" value="Homeodomain-like"/>
    <property type="match status" value="1"/>
</dbReference>
<dbReference type="SUPFAM" id="SSF54160">
    <property type="entry name" value="Chromo domain-like"/>
    <property type="match status" value="2"/>
</dbReference>
<dbReference type="SMART" id="SM00487">
    <property type="entry name" value="DEXDc"/>
    <property type="match status" value="1"/>
</dbReference>
<dbReference type="InterPro" id="IPR027417">
    <property type="entry name" value="P-loop_NTPase"/>
</dbReference>
<dbReference type="CDD" id="cd18660">
    <property type="entry name" value="CD1_tandem"/>
    <property type="match status" value="1"/>
</dbReference>
<dbReference type="GO" id="GO:0140658">
    <property type="term" value="F:ATP-dependent chromatin remodeler activity"/>
    <property type="evidence" value="ECO:0007669"/>
    <property type="project" value="TreeGrafter"/>
</dbReference>
<evidence type="ECO:0000256" key="8">
    <source>
        <dbReference type="ARBA" id="ARBA00022853"/>
    </source>
</evidence>
<protein>
    <submittedName>
        <fullName evidence="15">Uncharacterized protein</fullName>
    </submittedName>
</protein>
<dbReference type="GO" id="GO:0034728">
    <property type="term" value="P:nucleosome organization"/>
    <property type="evidence" value="ECO:0007669"/>
    <property type="project" value="TreeGrafter"/>
</dbReference>
<feature type="compositionally biased region" description="Acidic residues" evidence="11">
    <location>
        <begin position="147"/>
        <end position="173"/>
    </location>
</feature>
<dbReference type="InterPro" id="IPR025260">
    <property type="entry name" value="CHD1-like_C"/>
</dbReference>
<evidence type="ECO:0000256" key="10">
    <source>
        <dbReference type="ARBA" id="ARBA00023242"/>
    </source>
</evidence>
<evidence type="ECO:0000256" key="4">
    <source>
        <dbReference type="ARBA" id="ARBA00022741"/>
    </source>
</evidence>
<feature type="compositionally biased region" description="Acidic residues" evidence="11">
    <location>
        <begin position="211"/>
        <end position="236"/>
    </location>
</feature>
<evidence type="ECO:0000259" key="12">
    <source>
        <dbReference type="PROSITE" id="PS50013"/>
    </source>
</evidence>
<dbReference type="InterPro" id="IPR038718">
    <property type="entry name" value="SNF2-like_sf"/>
</dbReference>
<dbReference type="Pfam" id="PF00271">
    <property type="entry name" value="Helicase_C"/>
    <property type="match status" value="1"/>
</dbReference>
<dbReference type="InterPro" id="IPR000953">
    <property type="entry name" value="Chromo/chromo_shadow_dom"/>
</dbReference>
<dbReference type="PROSITE" id="PS51192">
    <property type="entry name" value="HELICASE_ATP_BIND_1"/>
    <property type="match status" value="1"/>
</dbReference>
<evidence type="ECO:0000256" key="5">
    <source>
        <dbReference type="ARBA" id="ARBA00022801"/>
    </source>
</evidence>
<feature type="domain" description="Helicase C-terminal" evidence="14">
    <location>
        <begin position="832"/>
        <end position="988"/>
    </location>
</feature>
<dbReference type="Pfam" id="PF13907">
    <property type="entry name" value="CHD1-like_C"/>
    <property type="match status" value="1"/>
</dbReference>
<dbReference type="GO" id="GO:0004386">
    <property type="term" value="F:helicase activity"/>
    <property type="evidence" value="ECO:0007669"/>
    <property type="project" value="UniProtKB-KW"/>
</dbReference>
<keyword evidence="8" id="KW-0156">Chromatin regulator</keyword>
<dbReference type="EMBL" id="JALJOU010000051">
    <property type="protein sequence ID" value="KAK9828377.1"/>
    <property type="molecule type" value="Genomic_DNA"/>
</dbReference>
<proteinExistence type="inferred from homology"/>
<dbReference type="Pfam" id="PF23588">
    <property type="entry name" value="HTH_CHD1_Hrp3"/>
    <property type="match status" value="1"/>
</dbReference>
<feature type="region of interest" description="Disordered" evidence="11">
    <location>
        <begin position="1"/>
        <end position="299"/>
    </location>
</feature>
<dbReference type="PROSITE" id="PS51194">
    <property type="entry name" value="HELICASE_CTER"/>
    <property type="match status" value="1"/>
</dbReference>
<keyword evidence="6" id="KW-0347">Helicase</keyword>
<evidence type="ECO:0000256" key="3">
    <source>
        <dbReference type="ARBA" id="ARBA00022737"/>
    </source>
</evidence>
<feature type="domain" description="Chromo" evidence="12">
    <location>
        <begin position="426"/>
        <end position="488"/>
    </location>
</feature>
<evidence type="ECO:0000256" key="2">
    <source>
        <dbReference type="ARBA" id="ARBA00007025"/>
    </source>
</evidence>
<name>A0AAW1R515_9CHLO</name>
<keyword evidence="9" id="KW-0238">DNA-binding</keyword>
<feature type="compositionally biased region" description="Basic residues" evidence="11">
    <location>
        <begin position="1137"/>
        <end position="1147"/>
    </location>
</feature>
<feature type="compositionally biased region" description="Low complexity" evidence="11">
    <location>
        <begin position="115"/>
        <end position="135"/>
    </location>
</feature>
<dbReference type="FunFam" id="3.40.50.10810:FF:000005">
    <property type="entry name" value="Photoperiod-independent early flowering 1"/>
    <property type="match status" value="1"/>
</dbReference>
<dbReference type="GO" id="GO:0042393">
    <property type="term" value="F:histone binding"/>
    <property type="evidence" value="ECO:0007669"/>
    <property type="project" value="TreeGrafter"/>
</dbReference>
<dbReference type="Proteomes" id="UP001445335">
    <property type="component" value="Unassembled WGS sequence"/>
</dbReference>
<dbReference type="GO" id="GO:0003677">
    <property type="term" value="F:DNA binding"/>
    <property type="evidence" value="ECO:0007669"/>
    <property type="project" value="UniProtKB-KW"/>
</dbReference>
<evidence type="ECO:0000256" key="9">
    <source>
        <dbReference type="ARBA" id="ARBA00023125"/>
    </source>
</evidence>
<dbReference type="InterPro" id="IPR001650">
    <property type="entry name" value="Helicase_C-like"/>
</dbReference>
<comment type="subcellular location">
    <subcellularLocation>
        <location evidence="1">Nucleus</location>
    </subcellularLocation>
</comment>
<feature type="compositionally biased region" description="Basic residues" evidence="11">
    <location>
        <begin position="1695"/>
        <end position="1725"/>
    </location>
</feature>
<dbReference type="PROSITE" id="PS50013">
    <property type="entry name" value="CHROMO_2"/>
    <property type="match status" value="2"/>
</dbReference>
<feature type="compositionally biased region" description="Gly residues" evidence="11">
    <location>
        <begin position="1634"/>
        <end position="1649"/>
    </location>
</feature>
<evidence type="ECO:0000313" key="15">
    <source>
        <dbReference type="EMBL" id="KAK9828377.1"/>
    </source>
</evidence>
<feature type="compositionally biased region" description="Basic and acidic residues" evidence="11">
    <location>
        <begin position="1108"/>
        <end position="1123"/>
    </location>
</feature>
<feature type="region of interest" description="Disordered" evidence="11">
    <location>
        <begin position="1578"/>
        <end position="1725"/>
    </location>
</feature>
<reference evidence="15 16" key="1">
    <citation type="journal article" date="2024" name="Nat. Commun.">
        <title>Phylogenomics reveals the evolutionary origins of lichenization in chlorophyte algae.</title>
        <authorList>
            <person name="Puginier C."/>
            <person name="Libourel C."/>
            <person name="Otte J."/>
            <person name="Skaloud P."/>
            <person name="Haon M."/>
            <person name="Grisel S."/>
            <person name="Petersen M."/>
            <person name="Berrin J.G."/>
            <person name="Delaux P.M."/>
            <person name="Dal Grande F."/>
            <person name="Keller J."/>
        </authorList>
    </citation>
    <scope>NUCLEOTIDE SEQUENCE [LARGE SCALE GENOMIC DNA]</scope>
    <source>
        <strain evidence="15 16">SAG 245.80</strain>
    </source>
</reference>
<dbReference type="Gene3D" id="3.40.50.10810">
    <property type="entry name" value="Tandem AAA-ATPase domain"/>
    <property type="match status" value="1"/>
</dbReference>
<dbReference type="InterPro" id="IPR014001">
    <property type="entry name" value="Helicase_ATP-bd"/>
</dbReference>
<keyword evidence="7" id="KW-0067">ATP-binding</keyword>
<feature type="region of interest" description="Disordered" evidence="11">
    <location>
        <begin position="1360"/>
        <end position="1379"/>
    </location>
</feature>
<feature type="compositionally biased region" description="Gly residues" evidence="11">
    <location>
        <begin position="1413"/>
        <end position="1440"/>
    </location>
</feature>
<dbReference type="GO" id="GO:0003682">
    <property type="term" value="F:chromatin binding"/>
    <property type="evidence" value="ECO:0007669"/>
    <property type="project" value="TreeGrafter"/>
</dbReference>
<organism evidence="15 16">
    <name type="scientific">Elliptochloris bilobata</name>
    <dbReference type="NCBI Taxonomy" id="381761"/>
    <lineage>
        <taxon>Eukaryota</taxon>
        <taxon>Viridiplantae</taxon>
        <taxon>Chlorophyta</taxon>
        <taxon>core chlorophytes</taxon>
        <taxon>Trebouxiophyceae</taxon>
        <taxon>Trebouxiophyceae incertae sedis</taxon>
        <taxon>Elliptochloris clade</taxon>
        <taxon>Elliptochloris</taxon>
    </lineage>
</organism>
<comment type="similarity">
    <text evidence="2">Belongs to the SNF2/RAD54 helicase family.</text>
</comment>
<evidence type="ECO:0000313" key="16">
    <source>
        <dbReference type="Proteomes" id="UP001445335"/>
    </source>
</evidence>
<dbReference type="InterPro" id="IPR016197">
    <property type="entry name" value="Chromo-like_dom_sf"/>
</dbReference>
<feature type="compositionally biased region" description="Basic and acidic residues" evidence="11">
    <location>
        <begin position="1659"/>
        <end position="1694"/>
    </location>
</feature>
<sequence>MPKAPASQQERRGVGQCRAEEGDVVMGAAVPGEQRAAGTPDSPASNGGHYADEDADALEDDEPSGDDERDEDFVAPEEALEEEDEDGDDWREGASSSGSEDDDDEDYGEKRRATGARAGARPSRRSGGIRPAAAARRPRARRRLADSDDEEEEEEEEYEDEDEEEEKEEEGNDEAVVRRLQSQLNAGSRSQGGGRGGPSRATRHAAKASYAEDDSPQLSEDDDDRGARADEDDGDECMARAALGLRTKPRKASQLNMADDVRRQERAQARSGGGGAGGRHRSHRSVAKVSYAEDGSAESDFEDAEAERRARVAKRAAAVPALLTDAVEDADEVERVVMHREREGAESSADRWDGCEFCVKWKRWSYMHTSWEPREALAQLGGYKRVLNYIKRVDEAEVARAWLTPEEAELADVERQMEEQLVAQHRLVDRVIAQRSEPDGSLRYLAKWKDLPYAECTWETAQDIFAAGGQECVDEFQMREARLMEASRGVDAQRRAFAAAGTRALTEQPAYVRDGRLRDYQLEGLNWLIYSWSQDNNCILADEMGLGKTIQCVSMVGYLAMEMAIPGPFLVVVPLSTVPNWIREFRKWLPQVNALVYVGDSKSREVIRNFEFYTGRSSGRLYKFEVLITTFELVLKDAATLGRVKWNYLMVDEAHRLKNHESALYQELSHWQFKNKLLITGTPLQNSMRELWALLHFLEPAKFPDIDEFDARHSLQRAEDLRQLHTELRPHLLRRVIKDVERSLPPKNERILRVAMSPLQKQYYKWILTRNFKELNKGARGGGQVSLLNIITELKKCCNHPFLFESAETDFRGSDDSKAVDRLVVTSGKMVLLDKLLRRLKETGHRVLIFSQMVRVLDIISDYMRLRGFQHQRLDGSTPAGARHQAMEHFNAPGSGDFAFLLSTRAGGLGINLATADTVIIFDSDWNPQNDLQAMSRAHRIGQTETVNIYRFLTSGSVEEDILERAKQKMVLDHLVIQRMDTSGRTVLDPRGPSASAKLFGKDELAAILRFGAEELFKEDDQTKEAKQHQLLEEDIDAILARAEVVSGTGQAAAAEAGAGGELLGAFNVATFAGEEDDAAFWNRLVPTDERPEDEDAAELGIRAARLRAADEQQPPRRARSDDDSGGSGSESGGGGKAKKARPRKRGGGGSGEPGPPVAGALLRVDEWPPEVGPSGEPLPKREAAEGERPWPRTLSKRDAAVWVRAVRRYGLEARLPDVAREVGPALEGAPNSALRALWAGLLAACERVERASAAPAERDPGVLDWFGVSVKAAEIPAHLERMRVLARKVEALGDAPQQFRLQAVQVAMPKWGRACGWTARDDAMLLLGVYWHGLGRWDLLAADTRLGLGAKLAVAAVEKRSRGGGGKAAQGDKDLPNGSHVETRVLALLKKLGAAGRFAPLNAVRAKPGRAPPGGSGSARRGSGGGGGGGGNGGAGGGREVPPKKRPHAAAAAAAEPEEAPAKRPRPSVSKYEALLGPDTMQCVKKLRLLQRQGGTMARERLVEKTRKYLTTVGGAITAAVAAAPGSDPAGLSAKVWQFVSKFTENKFSGEQLAGIYAKLASAATAAAPPAAAAAAAMPGRTGSGGGGSGTGAIEPSARPSSANGAERPRADGRAESAGAHARPQPERAWEVGDGGWAHIGAGDGGPAEGPRDVAPGGRDRDWDRERDRDRERNRDRDRDRTRDRERHGGHRGDSHRRRDRSRSRSRERGHHARHSGHGHHSRR</sequence>
<dbReference type="InterPro" id="IPR049730">
    <property type="entry name" value="SNF2/RAD54-like_C"/>
</dbReference>
<dbReference type="GO" id="GO:0005524">
    <property type="term" value="F:ATP binding"/>
    <property type="evidence" value="ECO:0007669"/>
    <property type="project" value="UniProtKB-KW"/>
</dbReference>
<dbReference type="SMART" id="SM01176">
    <property type="entry name" value="DUF4208"/>
    <property type="match status" value="1"/>
</dbReference>
<feature type="compositionally biased region" description="Gly residues" evidence="11">
    <location>
        <begin position="1126"/>
        <end position="1136"/>
    </location>
</feature>
<dbReference type="GO" id="GO:0016887">
    <property type="term" value="F:ATP hydrolysis activity"/>
    <property type="evidence" value="ECO:0007669"/>
    <property type="project" value="TreeGrafter"/>
</dbReference>
<dbReference type="GO" id="GO:0000785">
    <property type="term" value="C:chromatin"/>
    <property type="evidence" value="ECO:0007669"/>
    <property type="project" value="TreeGrafter"/>
</dbReference>
<gene>
    <name evidence="15" type="ORF">WJX81_001254</name>
</gene>
<feature type="domain" description="Helicase ATP-binding" evidence="13">
    <location>
        <begin position="529"/>
        <end position="701"/>
    </location>
</feature>
<evidence type="ECO:0000256" key="1">
    <source>
        <dbReference type="ARBA" id="ARBA00004123"/>
    </source>
</evidence>
<dbReference type="Pfam" id="PF00385">
    <property type="entry name" value="Chromo"/>
    <property type="match status" value="2"/>
</dbReference>
<evidence type="ECO:0000256" key="7">
    <source>
        <dbReference type="ARBA" id="ARBA00022840"/>
    </source>
</evidence>
<dbReference type="Pfam" id="PF00176">
    <property type="entry name" value="SNF2-rel_dom"/>
    <property type="match status" value="1"/>
</dbReference>
<feature type="domain" description="Chromo" evidence="12">
    <location>
        <begin position="331"/>
        <end position="392"/>
    </location>
</feature>
<keyword evidence="3" id="KW-0677">Repeat</keyword>
<dbReference type="SMART" id="SM00490">
    <property type="entry name" value="HELICc"/>
    <property type="match status" value="1"/>
</dbReference>
<dbReference type="SMART" id="SM00298">
    <property type="entry name" value="CHROMO"/>
    <property type="match status" value="2"/>
</dbReference>
<evidence type="ECO:0000259" key="14">
    <source>
        <dbReference type="PROSITE" id="PS51194"/>
    </source>
</evidence>
<dbReference type="Gene3D" id="3.40.50.300">
    <property type="entry name" value="P-loop containing nucleotide triphosphate hydrolases"/>
    <property type="match status" value="1"/>
</dbReference>
<keyword evidence="10" id="KW-0539">Nucleus</keyword>
<feature type="compositionally biased region" description="Acidic residues" evidence="11">
    <location>
        <begin position="53"/>
        <end position="89"/>
    </location>
</feature>
<dbReference type="PANTHER" id="PTHR45623:SF14">
    <property type="entry name" value="CHROMODOMAIN-HELICASE-DNA-BINDING PROTEIN 1"/>
    <property type="match status" value="1"/>
</dbReference>
<evidence type="ECO:0000256" key="6">
    <source>
        <dbReference type="ARBA" id="ARBA00022806"/>
    </source>
</evidence>
<dbReference type="CDD" id="cd18793">
    <property type="entry name" value="SF2_C_SNF"/>
    <property type="match status" value="1"/>
</dbReference>
<dbReference type="SUPFAM" id="SSF52540">
    <property type="entry name" value="P-loop containing nucleoside triphosphate hydrolases"/>
    <property type="match status" value="2"/>
</dbReference>
<keyword evidence="16" id="KW-1185">Reference proteome</keyword>
<feature type="region of interest" description="Disordered" evidence="11">
    <location>
        <begin position="1404"/>
        <end position="1469"/>
    </location>
</feature>
<dbReference type="Gene3D" id="2.40.50.40">
    <property type="match status" value="2"/>
</dbReference>